<protein>
    <recommendedName>
        <fullName evidence="3">Septum formation-related domain-containing protein</fullName>
    </recommendedName>
</protein>
<sequence>MSAATTRRVLAAVAIGAIVAAIATIFLTGGFKKDKDLSVHPAGDAAAATGAVAGEAFGSAAQGDCLTWKNPDASDLGKVDCKEPHLFEVASEVDLSKYPGAEFGPGSKFPGVLRFSELRDEHCAPAVNDYLGAKFDPNGKFDIGLINPGEAGWAAGERTLRCGLQFSGTTGALMPIVGTVVSQDQSKVWDPGTCIGINQNIPSDPVECSQQHAFEVVGTIDLAQQFPGGPPSSDDQDKFIEGECTKQSDAYLGSPDALRNKTLTLFWDNLDASSWLAGSRRINCSVGKEVDAGGFAPIVNSAKGDILINGQPPVPPPAIPNGRSMPAPLPGAAPAPVPPPDPGAPVVPAPPG</sequence>
<dbReference type="RefSeq" id="WP_149428839.1">
    <property type="nucleotide sequence ID" value="NZ_VLNY01000001.1"/>
</dbReference>
<evidence type="ECO:0000256" key="1">
    <source>
        <dbReference type="SAM" id="MobiDB-lite"/>
    </source>
</evidence>
<keyword evidence="2" id="KW-1133">Transmembrane helix</keyword>
<evidence type="ECO:0000256" key="2">
    <source>
        <dbReference type="SAM" id="Phobius"/>
    </source>
</evidence>
<dbReference type="Proteomes" id="UP000322244">
    <property type="component" value="Unassembled WGS sequence"/>
</dbReference>
<dbReference type="EMBL" id="VLNY01000001">
    <property type="protein sequence ID" value="KAA0025064.1"/>
    <property type="molecule type" value="Genomic_DNA"/>
</dbReference>
<keyword evidence="5" id="KW-1185">Reference proteome</keyword>
<evidence type="ECO:0000259" key="3">
    <source>
        <dbReference type="Pfam" id="PF13845"/>
    </source>
</evidence>
<accession>A0A5A7SHF2</accession>
<feature type="domain" description="Septum formation-related" evidence="3">
    <location>
        <begin position="62"/>
        <end position="284"/>
    </location>
</feature>
<dbReference type="OrthoDB" id="4266126at2"/>
<gene>
    <name evidence="4" type="ORF">FOY51_01775</name>
</gene>
<keyword evidence="2" id="KW-0472">Membrane</keyword>
<reference evidence="4 5" key="1">
    <citation type="submission" date="2019-07" db="EMBL/GenBank/DDBJ databases">
        <title>Rhodococcus cavernicolus sp. nov., isolated from a cave.</title>
        <authorList>
            <person name="Lee S.D."/>
        </authorList>
    </citation>
    <scope>NUCLEOTIDE SEQUENCE [LARGE SCALE GENOMIC DNA]</scope>
    <source>
        <strain evidence="4 5">C1-24</strain>
    </source>
</reference>
<dbReference type="AlphaFoldDB" id="A0A5A7SHF2"/>
<evidence type="ECO:0000313" key="4">
    <source>
        <dbReference type="EMBL" id="KAA0025064.1"/>
    </source>
</evidence>
<keyword evidence="2" id="KW-0812">Transmembrane</keyword>
<feature type="region of interest" description="Disordered" evidence="1">
    <location>
        <begin position="311"/>
        <end position="352"/>
    </location>
</feature>
<evidence type="ECO:0000313" key="5">
    <source>
        <dbReference type="Proteomes" id="UP000322244"/>
    </source>
</evidence>
<feature type="compositionally biased region" description="Pro residues" evidence="1">
    <location>
        <begin position="327"/>
        <end position="352"/>
    </location>
</feature>
<proteinExistence type="predicted"/>
<comment type="caution">
    <text evidence="4">The sequence shown here is derived from an EMBL/GenBank/DDBJ whole genome shotgun (WGS) entry which is preliminary data.</text>
</comment>
<dbReference type="Pfam" id="PF13845">
    <property type="entry name" value="Septum_form"/>
    <property type="match status" value="1"/>
</dbReference>
<name>A0A5A7SHF2_9NOCA</name>
<dbReference type="InterPro" id="IPR026004">
    <property type="entry name" value="Septum_form"/>
</dbReference>
<organism evidence="4 5">
    <name type="scientific">Antrihabitans cavernicola</name>
    <dbReference type="NCBI Taxonomy" id="2495913"/>
    <lineage>
        <taxon>Bacteria</taxon>
        <taxon>Bacillati</taxon>
        <taxon>Actinomycetota</taxon>
        <taxon>Actinomycetes</taxon>
        <taxon>Mycobacteriales</taxon>
        <taxon>Nocardiaceae</taxon>
        <taxon>Antrihabitans</taxon>
    </lineage>
</organism>
<feature type="transmembrane region" description="Helical" evidence="2">
    <location>
        <begin position="9"/>
        <end position="31"/>
    </location>
</feature>